<proteinExistence type="predicted"/>
<name>A0A8H7K3Y1_BIOOC</name>
<protein>
    <submittedName>
        <fullName evidence="1">Uncharacterized protein</fullName>
    </submittedName>
</protein>
<reference evidence="1" key="1">
    <citation type="submission" date="2020-10" db="EMBL/GenBank/DDBJ databases">
        <title>High-Quality Genome Resource of Clonostachys rosea strain S41 by Oxford Nanopore Long-Read Sequencing.</title>
        <authorList>
            <person name="Wang H."/>
        </authorList>
    </citation>
    <scope>NUCLEOTIDE SEQUENCE</scope>
    <source>
        <strain evidence="1">S41</strain>
    </source>
</reference>
<evidence type="ECO:0000313" key="1">
    <source>
        <dbReference type="EMBL" id="KAF9742549.1"/>
    </source>
</evidence>
<sequence>MDLAAEPPIASVAELRALLPNMEEPRFNCIRFFRCNQLYRRQEQLQNAREEANLILGPTAAMIWNDPKTSGQRLPLLPQIEIDQFSLELRLYNPGNLGHLPLILMRLASALQNMPRGLENVGDIYLDCAIEVAEKASSLSTRNSQQWISSVLCSASMREVRYRRGVQDDLEPALRLASSAYQTIGVDNTHDRNYIDVLSLLIAINGHLYDNTQEVRFLDAGLRLSHKSSRAILETTEAGQRRFDLIISHSNLLAIKAIRGGGITCLDEAIQLGRESLARGAIERHVRAGLLLNVGRRYIDRFRISKRTNESDLVESLKYHHRAVKLCLPGSTDQQIYLNSLARVYMHRYDMFLDDADIEAAFRLAKEASSLPHATPESLATSLIQIAECLEKAAETTGKDYQLEFSIKRYEEAMCVRGANQRSRIIAAMSAGRLHLSRERTEDSRRDFVAALMFLENLGSEIVSLTDLQYILSSVGWTLFSRGGAHAKNKPRQYMGIMDGPGKGAR</sequence>
<accession>A0A8H7K3Y1</accession>
<dbReference type="EMBL" id="JADCTT010000020">
    <property type="protein sequence ID" value="KAF9742549.1"/>
    <property type="molecule type" value="Genomic_DNA"/>
</dbReference>
<comment type="caution">
    <text evidence="1">The sequence shown here is derived from an EMBL/GenBank/DDBJ whole genome shotgun (WGS) entry which is preliminary data.</text>
</comment>
<gene>
    <name evidence="1" type="ORF">IM811_009202</name>
</gene>
<dbReference type="AlphaFoldDB" id="A0A8H7K3Y1"/>
<organism evidence="1 2">
    <name type="scientific">Bionectria ochroleuca</name>
    <name type="common">Gliocladium roseum</name>
    <dbReference type="NCBI Taxonomy" id="29856"/>
    <lineage>
        <taxon>Eukaryota</taxon>
        <taxon>Fungi</taxon>
        <taxon>Dikarya</taxon>
        <taxon>Ascomycota</taxon>
        <taxon>Pezizomycotina</taxon>
        <taxon>Sordariomycetes</taxon>
        <taxon>Hypocreomycetidae</taxon>
        <taxon>Hypocreales</taxon>
        <taxon>Bionectriaceae</taxon>
        <taxon>Clonostachys</taxon>
    </lineage>
</organism>
<dbReference type="Proteomes" id="UP000616885">
    <property type="component" value="Unassembled WGS sequence"/>
</dbReference>
<evidence type="ECO:0000313" key="2">
    <source>
        <dbReference type="Proteomes" id="UP000616885"/>
    </source>
</evidence>